<dbReference type="KEGG" id="vg:18266495"/>
<dbReference type="InterPro" id="IPR001810">
    <property type="entry name" value="F-box_dom"/>
</dbReference>
<reference evidence="2 3" key="1">
    <citation type="journal article" date="2014" name="Proc. Natl. Acad. Sci. U.S.A.">
        <title>Thirty-thousand-year-old distant relative of giant icosahedral DNA viruses with a pandoravirus morphology.</title>
        <authorList>
            <person name="Legendre M."/>
            <person name="Bartoli J."/>
            <person name="Shmakova L."/>
            <person name="Jeudy S."/>
            <person name="Labadie K."/>
            <person name="Adrait A."/>
            <person name="Lescot M."/>
            <person name="Poirot O."/>
            <person name="Bertaux L."/>
            <person name="Bruley C."/>
            <person name="Coute Y."/>
            <person name="Rivkina E."/>
            <person name="Abergel C."/>
            <person name="Claverie J.M."/>
        </authorList>
    </citation>
    <scope>NUCLEOTIDE SEQUENCE [LARGE SCALE GENOMIC DNA]</scope>
    <source>
        <strain evidence="2">P1084-T</strain>
    </source>
</reference>
<protein>
    <recommendedName>
        <fullName evidence="1">F-box domain-containing protein</fullName>
    </recommendedName>
</protein>
<name>W5S5S6_9VIRU</name>
<dbReference type="GeneID" id="18266495"/>
<feature type="domain" description="F-box" evidence="1">
    <location>
        <begin position="1"/>
        <end position="46"/>
    </location>
</feature>
<evidence type="ECO:0000313" key="3">
    <source>
        <dbReference type="Proteomes" id="UP000202176"/>
    </source>
</evidence>
<dbReference type="EMBL" id="KF740664">
    <property type="protein sequence ID" value="AHH02034.1"/>
    <property type="molecule type" value="Genomic_DNA"/>
</dbReference>
<dbReference type="Gene3D" id="1.20.1280.50">
    <property type="match status" value="1"/>
</dbReference>
<accession>W5S5S6</accession>
<proteinExistence type="predicted"/>
<organism evidence="2 3">
    <name type="scientific">Pithovirus sibericum</name>
    <dbReference type="NCBI Taxonomy" id="1450746"/>
    <lineage>
        <taxon>Viruses</taxon>
        <taxon>Pithoviruses</taxon>
        <taxon>Orthopithovirinae</taxon>
        <taxon>Alphapithovirus</taxon>
        <taxon>Alphapithovirus sibericum</taxon>
    </lineage>
</organism>
<keyword evidence="3" id="KW-1185">Reference proteome</keyword>
<dbReference type="PROSITE" id="PS50181">
    <property type="entry name" value="FBOX"/>
    <property type="match status" value="1"/>
</dbReference>
<gene>
    <name evidence="2" type="ORF">pv_468</name>
</gene>
<dbReference type="Proteomes" id="UP000202176">
    <property type="component" value="Segment"/>
</dbReference>
<evidence type="ECO:0000313" key="2">
    <source>
        <dbReference type="EMBL" id="AHH02034.1"/>
    </source>
</evidence>
<evidence type="ECO:0000259" key="1">
    <source>
        <dbReference type="PROSITE" id="PS50181"/>
    </source>
</evidence>
<dbReference type="SUPFAM" id="SSF81383">
    <property type="entry name" value="F-box domain"/>
    <property type="match status" value="1"/>
</dbReference>
<dbReference type="RefSeq" id="YP_009001369.1">
    <property type="nucleotide sequence ID" value="NC_023423.1"/>
</dbReference>
<dbReference type="OrthoDB" id="41678at10239"/>
<dbReference type="InterPro" id="IPR036047">
    <property type="entry name" value="F-box-like_dom_sf"/>
</dbReference>
<sequence>MDFLSLPNEILFQTLLEVPGEQLSEVCVTDSRTRAVCSDSSFWKRKFELEGIPLLLEGESYFGWIRIYELAKFSKDYADDFVQRHSGNFNLTDEDSGVFFFPFLQIYLEDIKDPNILLLGNAVRSKIIEFLTQAWRFSFQEGMRKDFVEAKLHTPEINASNFPFFEVRTFGSVERARLTTCKIWRKRQIGQYEVALQIQSQEENTRWRVENYSYEISLNDLWNLVYRLSFFGIPVREFF</sequence>